<dbReference type="Proteomes" id="UP001642360">
    <property type="component" value="Unassembled WGS sequence"/>
</dbReference>
<name>A0ABC8QTV4_9AQUA</name>
<proteinExistence type="predicted"/>
<comment type="caution">
    <text evidence="1">The sequence shown here is derived from an EMBL/GenBank/DDBJ whole genome shotgun (WGS) entry which is preliminary data.</text>
</comment>
<accession>A0ABC8QTV4</accession>
<dbReference type="AlphaFoldDB" id="A0ABC8QTV4"/>
<protein>
    <submittedName>
        <fullName evidence="1">Uncharacterized protein</fullName>
    </submittedName>
</protein>
<organism evidence="1 2">
    <name type="scientific">Ilex paraguariensis</name>
    <name type="common">yerba mate</name>
    <dbReference type="NCBI Taxonomy" id="185542"/>
    <lineage>
        <taxon>Eukaryota</taxon>
        <taxon>Viridiplantae</taxon>
        <taxon>Streptophyta</taxon>
        <taxon>Embryophyta</taxon>
        <taxon>Tracheophyta</taxon>
        <taxon>Spermatophyta</taxon>
        <taxon>Magnoliopsida</taxon>
        <taxon>eudicotyledons</taxon>
        <taxon>Gunneridae</taxon>
        <taxon>Pentapetalae</taxon>
        <taxon>asterids</taxon>
        <taxon>campanulids</taxon>
        <taxon>Aquifoliales</taxon>
        <taxon>Aquifoliaceae</taxon>
        <taxon>Ilex</taxon>
    </lineage>
</organism>
<evidence type="ECO:0000313" key="1">
    <source>
        <dbReference type="EMBL" id="CAK9136171.1"/>
    </source>
</evidence>
<evidence type="ECO:0000313" key="2">
    <source>
        <dbReference type="Proteomes" id="UP001642360"/>
    </source>
</evidence>
<sequence length="89" mass="9937">MPPTATMTLTHRLRRYPVGSLLEDRFHATQRISHIVGLIKCSCLNEGLSSIWNSVGRPMLGKISGEYGSNSTNTRCESNGLHELLKCFF</sequence>
<keyword evidence="2" id="KW-1185">Reference proteome</keyword>
<dbReference type="EMBL" id="CAUOFW020000738">
    <property type="protein sequence ID" value="CAK9136171.1"/>
    <property type="molecule type" value="Genomic_DNA"/>
</dbReference>
<gene>
    <name evidence="1" type="ORF">ILEXP_LOCUS3147</name>
</gene>
<reference evidence="1 2" key="1">
    <citation type="submission" date="2024-02" db="EMBL/GenBank/DDBJ databases">
        <authorList>
            <person name="Vignale AGUSTIN F."/>
            <person name="Sosa J E."/>
            <person name="Modenutti C."/>
        </authorList>
    </citation>
    <scope>NUCLEOTIDE SEQUENCE [LARGE SCALE GENOMIC DNA]</scope>
</reference>